<name>A0A833H0D9_9LEPT</name>
<gene>
    <name evidence="2" type="ORF">F9K24_12450</name>
</gene>
<dbReference type="CDD" id="cd12797">
    <property type="entry name" value="M23_peptidase"/>
    <property type="match status" value="1"/>
</dbReference>
<evidence type="ECO:0000313" key="3">
    <source>
        <dbReference type="Proteomes" id="UP000460298"/>
    </source>
</evidence>
<dbReference type="SUPFAM" id="SSF51261">
    <property type="entry name" value="Duplicated hybrid motif"/>
    <property type="match status" value="1"/>
</dbReference>
<sequence length="358" mass="40884">MPWLHLRCPASDDRDVVSRLQVSLLLLFVFVSPLLARSERRIYVVSSATRIHLPRDFKWQQPERRYAEAEGARLDLYSRGFRVGDAVYAEIRLPEKARASYLRLDGVTLPLTKTSFGYRTLFAIPSNFMAQHMELQWTVPELQITKYLALRPTSVTWPVTKNYRRVHGGPARKLTPDEERRRQERQAEFERKIAAERRIKAAAFSSRSADRIGLSISHPRDMHYITSSIFVRRMQISYSIEKKKRKELGRRTIIHNGVDLRGKVGAPIFAMLDGRVVLAQRMHYEGNYTVLDHGNGVFTGYMHQSKIHVRAGQDVRAGDFIGEVGSTGFSTGPHLHATLTIRGVVADPLSLLVLPIRN</sequence>
<dbReference type="Gene3D" id="2.70.70.10">
    <property type="entry name" value="Glucose Permease (Domain IIA)"/>
    <property type="match status" value="1"/>
</dbReference>
<reference evidence="2 3" key="1">
    <citation type="submission" date="2019-10" db="EMBL/GenBank/DDBJ databases">
        <title>Extracellular Electron Transfer in a Candidatus Methanoperedens spp. Enrichment Culture.</title>
        <authorList>
            <person name="Berger S."/>
            <person name="Rangel Shaw D."/>
            <person name="Berben T."/>
            <person name="In 'T Zandt M."/>
            <person name="Frank J."/>
            <person name="Reimann J."/>
            <person name="Jetten M.S.M."/>
            <person name="Welte C.U."/>
        </authorList>
    </citation>
    <scope>NUCLEOTIDE SEQUENCE [LARGE SCALE GENOMIC DNA]</scope>
    <source>
        <strain evidence="2">SB12</strain>
    </source>
</reference>
<dbReference type="Proteomes" id="UP000460298">
    <property type="component" value="Unassembled WGS sequence"/>
</dbReference>
<proteinExistence type="predicted"/>
<dbReference type="PANTHER" id="PTHR21666:SF287">
    <property type="entry name" value="CYTOPLASMIC MEMBRANE PROTEIN"/>
    <property type="match status" value="1"/>
</dbReference>
<accession>A0A833H0D9</accession>
<evidence type="ECO:0000313" key="2">
    <source>
        <dbReference type="EMBL" id="KAB2931737.1"/>
    </source>
</evidence>
<comment type="caution">
    <text evidence="2">The sequence shown here is derived from an EMBL/GenBank/DDBJ whole genome shotgun (WGS) entry which is preliminary data.</text>
</comment>
<dbReference type="InterPro" id="IPR050570">
    <property type="entry name" value="Cell_wall_metabolism_enzyme"/>
</dbReference>
<dbReference type="PANTHER" id="PTHR21666">
    <property type="entry name" value="PEPTIDASE-RELATED"/>
    <property type="match status" value="1"/>
</dbReference>
<dbReference type="InterPro" id="IPR016047">
    <property type="entry name" value="M23ase_b-sheet_dom"/>
</dbReference>
<dbReference type="InterPro" id="IPR011055">
    <property type="entry name" value="Dup_hybrid_motif"/>
</dbReference>
<evidence type="ECO:0000259" key="1">
    <source>
        <dbReference type="Pfam" id="PF01551"/>
    </source>
</evidence>
<protein>
    <submittedName>
        <fullName evidence="2">M23 family metallopeptidase</fullName>
    </submittedName>
</protein>
<feature type="domain" description="M23ase beta-sheet core" evidence="1">
    <location>
        <begin position="254"/>
        <end position="348"/>
    </location>
</feature>
<dbReference type="GO" id="GO:0004222">
    <property type="term" value="F:metalloendopeptidase activity"/>
    <property type="evidence" value="ECO:0007669"/>
    <property type="project" value="TreeGrafter"/>
</dbReference>
<dbReference type="Pfam" id="PF01551">
    <property type="entry name" value="Peptidase_M23"/>
    <property type="match status" value="1"/>
</dbReference>
<organism evidence="2 3">
    <name type="scientific">Leptonema illini</name>
    <dbReference type="NCBI Taxonomy" id="183"/>
    <lineage>
        <taxon>Bacteria</taxon>
        <taxon>Pseudomonadati</taxon>
        <taxon>Spirochaetota</taxon>
        <taxon>Spirochaetia</taxon>
        <taxon>Leptospirales</taxon>
        <taxon>Leptospiraceae</taxon>
        <taxon>Leptonema</taxon>
    </lineage>
</organism>
<dbReference type="AlphaFoldDB" id="A0A833H0D9"/>
<dbReference type="EMBL" id="WBUI01000012">
    <property type="protein sequence ID" value="KAB2931737.1"/>
    <property type="molecule type" value="Genomic_DNA"/>
</dbReference>